<evidence type="ECO:0000313" key="7">
    <source>
        <dbReference type="Proteomes" id="UP000440096"/>
    </source>
</evidence>
<comment type="cofactor">
    <cofactor evidence="1">
        <name>Zn(2+)</name>
        <dbReference type="ChEBI" id="CHEBI:29105"/>
    </cofactor>
</comment>
<keyword evidence="4" id="KW-0862">Zinc</keyword>
<comment type="similarity">
    <text evidence="5">Belongs to the creatininase superfamily.</text>
</comment>
<dbReference type="InterPro" id="IPR003785">
    <property type="entry name" value="Creatininase/forma_Hydrolase"/>
</dbReference>
<dbReference type="GO" id="GO:0009231">
    <property type="term" value="P:riboflavin biosynthetic process"/>
    <property type="evidence" value="ECO:0007669"/>
    <property type="project" value="TreeGrafter"/>
</dbReference>
<keyword evidence="2" id="KW-0479">Metal-binding</keyword>
<evidence type="ECO:0000256" key="1">
    <source>
        <dbReference type="ARBA" id="ARBA00001947"/>
    </source>
</evidence>
<dbReference type="EMBL" id="WMBA01000035">
    <property type="protein sequence ID" value="MTD56491.1"/>
    <property type="molecule type" value="Genomic_DNA"/>
</dbReference>
<dbReference type="Proteomes" id="UP000440096">
    <property type="component" value="Unassembled WGS sequence"/>
</dbReference>
<proteinExistence type="inferred from homology"/>
<dbReference type="SUPFAM" id="SSF102215">
    <property type="entry name" value="Creatininase"/>
    <property type="match status" value="1"/>
</dbReference>
<dbReference type="GO" id="GO:0016811">
    <property type="term" value="F:hydrolase activity, acting on carbon-nitrogen (but not peptide) bonds, in linear amides"/>
    <property type="evidence" value="ECO:0007669"/>
    <property type="project" value="TreeGrafter"/>
</dbReference>
<name>A0A6N7Z6E6_9PSEU</name>
<evidence type="ECO:0000256" key="4">
    <source>
        <dbReference type="ARBA" id="ARBA00022833"/>
    </source>
</evidence>
<dbReference type="AlphaFoldDB" id="A0A6N7Z6E6"/>
<accession>A0A6N7Z6E6</accession>
<dbReference type="OrthoDB" id="9801445at2"/>
<evidence type="ECO:0000256" key="2">
    <source>
        <dbReference type="ARBA" id="ARBA00022723"/>
    </source>
</evidence>
<dbReference type="Gene3D" id="3.40.50.10310">
    <property type="entry name" value="Creatininase"/>
    <property type="match status" value="1"/>
</dbReference>
<keyword evidence="3" id="KW-0378">Hydrolase</keyword>
<gene>
    <name evidence="6" type="ORF">GKO32_21305</name>
</gene>
<dbReference type="InterPro" id="IPR024087">
    <property type="entry name" value="Creatininase-like_sf"/>
</dbReference>
<evidence type="ECO:0000256" key="5">
    <source>
        <dbReference type="ARBA" id="ARBA00024029"/>
    </source>
</evidence>
<dbReference type="Pfam" id="PF02633">
    <property type="entry name" value="Creatininase"/>
    <property type="match status" value="1"/>
</dbReference>
<evidence type="ECO:0000313" key="6">
    <source>
        <dbReference type="EMBL" id="MTD56491.1"/>
    </source>
</evidence>
<dbReference type="PANTHER" id="PTHR35005:SF1">
    <property type="entry name" value="2-AMINO-5-FORMYLAMINO-6-RIBOSYLAMINOPYRIMIDIN-4(3H)-ONE 5'-MONOPHOSPHATE DEFORMYLASE"/>
    <property type="match status" value="1"/>
</dbReference>
<comment type="caution">
    <text evidence="6">The sequence shown here is derived from an EMBL/GenBank/DDBJ whole genome shotgun (WGS) entry which is preliminary data.</text>
</comment>
<organism evidence="6 7">
    <name type="scientific">Amycolatopsis pithecellobii</name>
    <dbReference type="NCBI Taxonomy" id="664692"/>
    <lineage>
        <taxon>Bacteria</taxon>
        <taxon>Bacillati</taxon>
        <taxon>Actinomycetota</taxon>
        <taxon>Actinomycetes</taxon>
        <taxon>Pseudonocardiales</taxon>
        <taxon>Pseudonocardiaceae</taxon>
        <taxon>Amycolatopsis</taxon>
    </lineage>
</organism>
<protein>
    <submittedName>
        <fullName evidence="6">Creatininase family protein</fullName>
    </submittedName>
</protein>
<dbReference type="RefSeq" id="WP_154758656.1">
    <property type="nucleotide sequence ID" value="NZ_WMBA01000035.1"/>
</dbReference>
<sequence>MKFWDYNWMKLETYLETDDRVLVPLGSTEQHGYLSVGVDAILCEAAALEAAEPAGVPVLPTVPFGPTPTFTAFPGAIDLRESTFLALVRDILDSLRNQGFRRILLVNGHGGNAPAEAEAQAWAAEHPDCDVQFHGWLIASEIWELAKGIDEVSHASWVENFPLVRLPGVSIPAGRKPLVDAGALREADPAGVRALLEDGPGGGPYQRPEEDTERVWSAAVDLLRRRLDSGWSRS</sequence>
<dbReference type="PANTHER" id="PTHR35005">
    <property type="entry name" value="3-DEHYDRO-SCYLLO-INOSOSE HYDROLASE"/>
    <property type="match status" value="1"/>
</dbReference>
<evidence type="ECO:0000256" key="3">
    <source>
        <dbReference type="ARBA" id="ARBA00022801"/>
    </source>
</evidence>
<keyword evidence="7" id="KW-1185">Reference proteome</keyword>
<dbReference type="GO" id="GO:0046872">
    <property type="term" value="F:metal ion binding"/>
    <property type="evidence" value="ECO:0007669"/>
    <property type="project" value="UniProtKB-KW"/>
</dbReference>
<reference evidence="6 7" key="1">
    <citation type="submission" date="2019-11" db="EMBL/GenBank/DDBJ databases">
        <title>Draft genome of Amycolatopsis RM579.</title>
        <authorList>
            <person name="Duangmal K."/>
            <person name="Mingma R."/>
        </authorList>
    </citation>
    <scope>NUCLEOTIDE SEQUENCE [LARGE SCALE GENOMIC DNA]</scope>
    <source>
        <strain evidence="6 7">RM579</strain>
    </source>
</reference>